<evidence type="ECO:0000313" key="2">
    <source>
        <dbReference type="Proteomes" id="UP001449178"/>
    </source>
</evidence>
<proteinExistence type="predicted"/>
<keyword evidence="2" id="KW-1185">Reference proteome</keyword>
<organism evidence="1 2">
    <name type="scientific">Ignatzschineria larvae DSM 13226</name>
    <dbReference type="NCBI Taxonomy" id="1111732"/>
    <lineage>
        <taxon>Bacteria</taxon>
        <taxon>Pseudomonadati</taxon>
        <taxon>Pseudomonadota</taxon>
        <taxon>Gammaproteobacteria</taxon>
        <taxon>Cardiobacteriales</taxon>
        <taxon>Ignatzschineriaceae</taxon>
        <taxon>Ignatzschineria</taxon>
    </lineage>
</organism>
<protein>
    <submittedName>
        <fullName evidence="1">Uncharacterized protein</fullName>
    </submittedName>
</protein>
<dbReference type="EMBL" id="CP150637">
    <property type="protein sequence ID" value="WZW87069.1"/>
    <property type="molecule type" value="Genomic_DNA"/>
</dbReference>
<dbReference type="RefSeq" id="WP_026878498.1">
    <property type="nucleotide sequence ID" value="NZ_AZOD01000009.1"/>
</dbReference>
<accession>A0ABZ3BXL8</accession>
<sequence>MREMNDWLDSQQAQNFSALLKTESDFIELAVTAEMLLKAIKSNNQMNIEVCTERLESKLKLLDQITKRRNERFN</sequence>
<name>A0ABZ3BXL8_9GAMM</name>
<reference evidence="1 2" key="1">
    <citation type="submission" date="2024-03" db="EMBL/GenBank/DDBJ databases">
        <title>Complete Genome Sequence and Annotation of Ignatzschineria larvae DSM 13226.</title>
        <authorList>
            <person name="Cantrell E."/>
            <person name="Burcham Z.M."/>
        </authorList>
    </citation>
    <scope>NUCLEOTIDE SEQUENCE [LARGE SCALE GENOMIC DNA]</scope>
    <source>
        <strain evidence="1 2">DSM 13226</strain>
    </source>
</reference>
<dbReference type="Proteomes" id="UP001449178">
    <property type="component" value="Chromosome"/>
</dbReference>
<gene>
    <name evidence="1" type="ORF">WMO13_06695</name>
</gene>
<evidence type="ECO:0000313" key="1">
    <source>
        <dbReference type="EMBL" id="WZW87069.1"/>
    </source>
</evidence>